<evidence type="ECO:0000256" key="1">
    <source>
        <dbReference type="SAM" id="MobiDB-lite"/>
    </source>
</evidence>
<feature type="compositionally biased region" description="Basic and acidic residues" evidence="1">
    <location>
        <begin position="548"/>
        <end position="557"/>
    </location>
</feature>
<feature type="compositionally biased region" description="Polar residues" evidence="1">
    <location>
        <begin position="598"/>
        <end position="610"/>
    </location>
</feature>
<dbReference type="KEGG" id="lbc:LACBIDRAFT_311870"/>
<organism evidence="3">
    <name type="scientific">Laccaria bicolor (strain S238N-H82 / ATCC MYA-4686)</name>
    <name type="common">Bicoloured deceiver</name>
    <name type="synonym">Laccaria laccata var. bicolor</name>
    <dbReference type="NCBI Taxonomy" id="486041"/>
    <lineage>
        <taxon>Eukaryota</taxon>
        <taxon>Fungi</taxon>
        <taxon>Dikarya</taxon>
        <taxon>Basidiomycota</taxon>
        <taxon>Agaricomycotina</taxon>
        <taxon>Agaricomycetes</taxon>
        <taxon>Agaricomycetidae</taxon>
        <taxon>Agaricales</taxon>
        <taxon>Agaricineae</taxon>
        <taxon>Hydnangiaceae</taxon>
        <taxon>Laccaria</taxon>
    </lineage>
</organism>
<keyword evidence="3" id="KW-1185">Reference proteome</keyword>
<feature type="compositionally biased region" description="Polar residues" evidence="1">
    <location>
        <begin position="353"/>
        <end position="373"/>
    </location>
</feature>
<dbReference type="OrthoDB" id="3268641at2759"/>
<dbReference type="Proteomes" id="UP000001194">
    <property type="component" value="Unassembled WGS sequence"/>
</dbReference>
<feature type="compositionally biased region" description="Polar residues" evidence="1">
    <location>
        <begin position="74"/>
        <end position="83"/>
    </location>
</feature>
<feature type="compositionally biased region" description="Low complexity" evidence="1">
    <location>
        <begin position="508"/>
        <end position="526"/>
    </location>
</feature>
<dbReference type="RefSeq" id="XP_001876717.1">
    <property type="nucleotide sequence ID" value="XM_001876682.1"/>
</dbReference>
<accession>B0CYH7</accession>
<feature type="compositionally biased region" description="Basic and acidic residues" evidence="1">
    <location>
        <begin position="451"/>
        <end position="490"/>
    </location>
</feature>
<dbReference type="EMBL" id="DS547094">
    <property type="protein sequence ID" value="EDR12453.1"/>
    <property type="molecule type" value="Genomic_DNA"/>
</dbReference>
<feature type="compositionally biased region" description="Basic and acidic residues" evidence="1">
    <location>
        <begin position="100"/>
        <end position="109"/>
    </location>
</feature>
<proteinExistence type="predicted"/>
<feature type="region of interest" description="Disordered" evidence="1">
    <location>
        <begin position="451"/>
        <end position="762"/>
    </location>
</feature>
<feature type="compositionally biased region" description="Basic and acidic residues" evidence="1">
    <location>
        <begin position="527"/>
        <end position="538"/>
    </location>
</feature>
<feature type="compositionally biased region" description="Polar residues" evidence="1">
    <location>
        <begin position="743"/>
        <end position="762"/>
    </location>
</feature>
<evidence type="ECO:0000313" key="3">
    <source>
        <dbReference type="Proteomes" id="UP000001194"/>
    </source>
</evidence>
<gene>
    <name evidence="2" type="ORF">LACBIDRAFT_311870</name>
</gene>
<dbReference type="GeneID" id="6072771"/>
<feature type="region of interest" description="Disordered" evidence="1">
    <location>
        <begin position="331"/>
        <end position="385"/>
    </location>
</feature>
<sequence length="823" mass="90597">MRRFTSVFVSKRDKSDSPVQENTNQIFSSRSPSSTFSTPPLSAASDPPHSSASSSGSTTASIQTPDDDAHLVFPSTSVKSSWKSWIGGKRSSVSRHADRKGKERNRDLPQWKPSITPSLQLPPLGNRASKRIAAADESLIPSASDSISFPDQVPVTHRTPPSPALARKNLVVLTKNSLAPPLPISPFVQHSLGPIYPRSSNQPKVLPRRLPMIAVMMKKRLLTRLEDSSFILPSEELFLHYFNSRPPSSEVSVQRTLTFDTSYPERTTRIFRSSPGLRQWISRPCFEDRFVVFVPEGNDVKCRAISGSSLAIASLEYSEYLDVLVDPDFDQAPRQETPLDAPWSSPAELPPSASVSDSPLPTAPTHTRNSYIATPSPLRNEHNPPVATKELVPSEETVQPKRKAPSISASTVKRVVRFVEDDSDDGIPLHIVRMKKKQEGKAKFLRREQLKRAREEEEERRRLEEEALERDRLRLAKEREKGERERRLFAEEVAASRMRREFQRAGGLSSQSNSSSSLLVPSPSSTSRKDSERNRPRDSGSYSSKSTYDAHPRREASDPGLITISTSRNQNMYDSSSGSSQPGHSPASLSGHRPRSRPPSTYSAHTQSSSDEARHSGGSRRNSVVAVAPGSSSRAYQAWSGSSQSIPPVPQVPDYVNDMPLLPPAAPFMKHSYSRQPGSPAPSDSSKSRRGTSNSSTQRASQLPRRQSASSAQSDHQSFASTPSSPRRSSQSKHGESRPPNTPSGHNTSGRPQPTPSFSYPQLHQGHQYIQPLNPWTALPSRTGQLPTMMPMSPLTHVGFQGMSQGTGNGMVDAHGRRHTLIS</sequence>
<dbReference type="AlphaFoldDB" id="B0CYH7"/>
<evidence type="ECO:0000313" key="2">
    <source>
        <dbReference type="EMBL" id="EDR12453.1"/>
    </source>
</evidence>
<feature type="compositionally biased region" description="Low complexity" evidence="1">
    <location>
        <begin position="691"/>
        <end position="729"/>
    </location>
</feature>
<protein>
    <submittedName>
        <fullName evidence="2">Predicted protein</fullName>
    </submittedName>
</protein>
<feature type="region of interest" description="Disordered" evidence="1">
    <location>
        <begin position="1"/>
        <end position="124"/>
    </location>
</feature>
<reference evidence="2 3" key="1">
    <citation type="journal article" date="2008" name="Nature">
        <title>The genome of Laccaria bicolor provides insights into mycorrhizal symbiosis.</title>
        <authorList>
            <person name="Martin F."/>
            <person name="Aerts A."/>
            <person name="Ahren D."/>
            <person name="Brun A."/>
            <person name="Danchin E.G.J."/>
            <person name="Duchaussoy F."/>
            <person name="Gibon J."/>
            <person name="Kohler A."/>
            <person name="Lindquist E."/>
            <person name="Pereda V."/>
            <person name="Salamov A."/>
            <person name="Shapiro H.J."/>
            <person name="Wuyts J."/>
            <person name="Blaudez D."/>
            <person name="Buee M."/>
            <person name="Brokstein P."/>
            <person name="Canbaeck B."/>
            <person name="Cohen D."/>
            <person name="Courty P.E."/>
            <person name="Coutinho P.M."/>
            <person name="Delaruelle C."/>
            <person name="Detter J.C."/>
            <person name="Deveau A."/>
            <person name="DiFazio S."/>
            <person name="Duplessis S."/>
            <person name="Fraissinet-Tachet L."/>
            <person name="Lucic E."/>
            <person name="Frey-Klett P."/>
            <person name="Fourrey C."/>
            <person name="Feussner I."/>
            <person name="Gay G."/>
            <person name="Grimwood J."/>
            <person name="Hoegger P.J."/>
            <person name="Jain P."/>
            <person name="Kilaru S."/>
            <person name="Labbe J."/>
            <person name="Lin Y.C."/>
            <person name="Legue V."/>
            <person name="Le Tacon F."/>
            <person name="Marmeisse R."/>
            <person name="Melayah D."/>
            <person name="Montanini B."/>
            <person name="Muratet M."/>
            <person name="Nehls U."/>
            <person name="Niculita-Hirzel H."/>
            <person name="Oudot-Le Secq M.P."/>
            <person name="Peter M."/>
            <person name="Quesneville H."/>
            <person name="Rajashekar B."/>
            <person name="Reich M."/>
            <person name="Rouhier N."/>
            <person name="Schmutz J."/>
            <person name="Yin T."/>
            <person name="Chalot M."/>
            <person name="Henrissat B."/>
            <person name="Kuees U."/>
            <person name="Lucas S."/>
            <person name="Van de Peer Y."/>
            <person name="Podila G.K."/>
            <person name="Polle A."/>
            <person name="Pukkila P.J."/>
            <person name="Richardson P.M."/>
            <person name="Rouze P."/>
            <person name="Sanders I.R."/>
            <person name="Stajich J.E."/>
            <person name="Tunlid A."/>
            <person name="Tuskan G."/>
            <person name="Grigoriev I.V."/>
        </authorList>
    </citation>
    <scope>NUCLEOTIDE SEQUENCE [LARGE SCALE GENOMIC DNA]</scope>
    <source>
        <strain evidence="3">S238N-H82 / ATCC MYA-4686</strain>
    </source>
</reference>
<dbReference type="STRING" id="486041.B0CYH7"/>
<dbReference type="InParanoid" id="B0CYH7"/>
<feature type="compositionally biased region" description="Polar residues" evidence="1">
    <location>
        <begin position="17"/>
        <end position="26"/>
    </location>
</feature>
<dbReference type="HOGENOM" id="CLU_016661_0_0_1"/>
<feature type="compositionally biased region" description="Low complexity" evidence="1">
    <location>
        <begin position="575"/>
        <end position="588"/>
    </location>
</feature>
<feature type="compositionally biased region" description="Polar residues" evidence="1">
    <location>
        <begin position="563"/>
        <end position="574"/>
    </location>
</feature>
<feature type="region of interest" description="Disordered" evidence="1">
    <location>
        <begin position="797"/>
        <end position="823"/>
    </location>
</feature>
<feature type="compositionally biased region" description="Low complexity" evidence="1">
    <location>
        <begin position="27"/>
        <end position="61"/>
    </location>
</feature>
<name>B0CYH7_LACBS</name>